<feature type="region of interest" description="Disordered" evidence="1">
    <location>
        <begin position="191"/>
        <end position="234"/>
    </location>
</feature>
<reference evidence="2" key="1">
    <citation type="submission" date="2020-03" db="EMBL/GenBank/DDBJ databases">
        <title>Hybrid Assembly of Korean Phytophthora infestans isolates.</title>
        <authorList>
            <person name="Prokchorchik M."/>
            <person name="Lee Y."/>
            <person name="Seo J."/>
            <person name="Cho J.-H."/>
            <person name="Park Y.-E."/>
            <person name="Jang D.-C."/>
            <person name="Im J.-S."/>
            <person name="Choi J.-G."/>
            <person name="Park H.-J."/>
            <person name="Lee G.-B."/>
            <person name="Lee Y.-G."/>
            <person name="Hong S.-Y."/>
            <person name="Cho K."/>
            <person name="Sohn K.H."/>
        </authorList>
    </citation>
    <scope>NUCLEOTIDE SEQUENCE</scope>
    <source>
        <strain evidence="2">KR_2_A2</strain>
    </source>
</reference>
<protein>
    <submittedName>
        <fullName evidence="2">Uncharacterized protein</fullName>
    </submittedName>
</protein>
<feature type="compositionally biased region" description="Low complexity" evidence="1">
    <location>
        <begin position="200"/>
        <end position="222"/>
    </location>
</feature>
<dbReference type="AlphaFoldDB" id="A0A8S9U9Y8"/>
<gene>
    <name evidence="2" type="ORF">GN958_ATG13092</name>
</gene>
<sequence>MPTQGEPGVANLAMPKYVMSRTTSTRHLKRRLHTRASHNVTIDASETQTGTPDTFQAVVIRKTDIPATPPPPPQPDRTASGGALNTAATGTSSNTITVSTMTDGNTLMGQAAPSRPSGNSVMASGGSSQDNALDPPASTGSTSKTTATPRVSGTSEGTFRDVIGSSKIINTGSSNVENGAGSHNEIVLNSSSSSLDKVQSISNGESNDLSSSSGGASTAIGSEGNGKSSGSDDNAGTRVAGCFASAFAILMITVCATT</sequence>
<dbReference type="Proteomes" id="UP000704712">
    <property type="component" value="Unassembled WGS sequence"/>
</dbReference>
<comment type="caution">
    <text evidence="2">The sequence shown here is derived from an EMBL/GenBank/DDBJ whole genome shotgun (WGS) entry which is preliminary data.</text>
</comment>
<feature type="compositionally biased region" description="Polar residues" evidence="1">
    <location>
        <begin position="116"/>
        <end position="131"/>
    </location>
</feature>
<feature type="region of interest" description="Disordered" evidence="1">
    <location>
        <begin position="64"/>
        <end position="159"/>
    </location>
</feature>
<name>A0A8S9U9Y8_PHYIN</name>
<organism evidence="2 3">
    <name type="scientific">Phytophthora infestans</name>
    <name type="common">Potato late blight agent</name>
    <name type="synonym">Botrytis infestans</name>
    <dbReference type="NCBI Taxonomy" id="4787"/>
    <lineage>
        <taxon>Eukaryota</taxon>
        <taxon>Sar</taxon>
        <taxon>Stramenopiles</taxon>
        <taxon>Oomycota</taxon>
        <taxon>Peronosporomycetes</taxon>
        <taxon>Peronosporales</taxon>
        <taxon>Peronosporaceae</taxon>
        <taxon>Phytophthora</taxon>
    </lineage>
</organism>
<feature type="compositionally biased region" description="Polar residues" evidence="1">
    <location>
        <begin position="86"/>
        <end position="108"/>
    </location>
</feature>
<proteinExistence type="predicted"/>
<dbReference type="EMBL" id="JAACNO010001764">
    <property type="protein sequence ID" value="KAF4137691.1"/>
    <property type="molecule type" value="Genomic_DNA"/>
</dbReference>
<evidence type="ECO:0000256" key="1">
    <source>
        <dbReference type="SAM" id="MobiDB-lite"/>
    </source>
</evidence>
<accession>A0A8S9U9Y8</accession>
<feature type="compositionally biased region" description="Low complexity" evidence="1">
    <location>
        <begin position="135"/>
        <end position="149"/>
    </location>
</feature>
<evidence type="ECO:0000313" key="3">
    <source>
        <dbReference type="Proteomes" id="UP000704712"/>
    </source>
</evidence>
<feature type="compositionally biased region" description="Polar residues" evidence="1">
    <location>
        <begin position="225"/>
        <end position="234"/>
    </location>
</feature>
<evidence type="ECO:0000313" key="2">
    <source>
        <dbReference type="EMBL" id="KAF4137691.1"/>
    </source>
</evidence>